<sequence>MFEEKGKHSFFKTFLTALATSLGVGALLLFMVSGYISGEQPNTQVPSAERRTDEPQPQQIAAETNISPIHSAADVARTATPGVVGISVLKVDSRSLFDSETSESWGVGSGVIVSPDGYILTNHHVAGGKNKRIVVSLFDGSNLEGMTVWSDSVLDLAVVKVNASNLDTIPTGDANSLQVGEPAIAIGNPLGLQFQRTVTSGIISALNRTIRIDTEQGSNYMEDLIQTDASINPGNSGGPLLNARGNVIGINTVKVTSAEGIGFAVPINVAVPIIKRLTEEGKFDEPYLGIFAYDKEVIPYLNNAISLDNGIYVANVDKSGPAYAGGIRVGCIISEVDGNEINTMIQLRTYLYSKRPGDSINVTHMMEGTQEFVTTPIKLAQKDGEQRVTR</sequence>
<dbReference type="Gene3D" id="2.30.42.10">
    <property type="match status" value="1"/>
</dbReference>
<dbReference type="InterPro" id="IPR001940">
    <property type="entry name" value="Peptidase_S1C"/>
</dbReference>
<dbReference type="Pfam" id="PF13180">
    <property type="entry name" value="PDZ_2"/>
    <property type="match status" value="1"/>
</dbReference>
<dbReference type="PANTHER" id="PTHR43343:SF3">
    <property type="entry name" value="PROTEASE DO-LIKE 8, CHLOROPLASTIC"/>
    <property type="match status" value="1"/>
</dbReference>
<dbReference type="InterPro" id="IPR001478">
    <property type="entry name" value="PDZ"/>
</dbReference>
<dbReference type="GO" id="GO:0006508">
    <property type="term" value="P:proteolysis"/>
    <property type="evidence" value="ECO:0007669"/>
    <property type="project" value="UniProtKB-KW"/>
</dbReference>
<dbReference type="OrthoDB" id="9758917at2"/>
<evidence type="ECO:0000256" key="1">
    <source>
        <dbReference type="ARBA" id="ARBA00022670"/>
    </source>
</evidence>
<proteinExistence type="predicted"/>
<organism evidence="4 5">
    <name type="scientific">Anaerobacterium chartisolvens</name>
    <dbReference type="NCBI Taxonomy" id="1297424"/>
    <lineage>
        <taxon>Bacteria</taxon>
        <taxon>Bacillati</taxon>
        <taxon>Bacillota</taxon>
        <taxon>Clostridia</taxon>
        <taxon>Eubacteriales</taxon>
        <taxon>Oscillospiraceae</taxon>
        <taxon>Anaerobacterium</taxon>
    </lineage>
</organism>
<evidence type="ECO:0000256" key="2">
    <source>
        <dbReference type="ARBA" id="ARBA00022801"/>
    </source>
</evidence>
<dbReference type="InterPro" id="IPR009003">
    <property type="entry name" value="Peptidase_S1_PA"/>
</dbReference>
<dbReference type="Gene3D" id="2.40.10.120">
    <property type="match status" value="1"/>
</dbReference>
<keyword evidence="5" id="KW-1185">Reference proteome</keyword>
<dbReference type="SUPFAM" id="SSF50156">
    <property type="entry name" value="PDZ domain-like"/>
    <property type="match status" value="1"/>
</dbReference>
<dbReference type="Proteomes" id="UP000253034">
    <property type="component" value="Unassembled WGS sequence"/>
</dbReference>
<comment type="caution">
    <text evidence="4">The sequence shown here is derived from an EMBL/GenBank/DDBJ whole genome shotgun (WGS) entry which is preliminary data.</text>
</comment>
<dbReference type="PANTHER" id="PTHR43343">
    <property type="entry name" value="PEPTIDASE S12"/>
    <property type="match status" value="1"/>
</dbReference>
<reference evidence="4 5" key="1">
    <citation type="submission" date="2018-07" db="EMBL/GenBank/DDBJ databases">
        <title>Genomic Encyclopedia of Type Strains, Phase IV (KMG-IV): sequencing the most valuable type-strain genomes for metagenomic binning, comparative biology and taxonomic classification.</title>
        <authorList>
            <person name="Goeker M."/>
        </authorList>
    </citation>
    <scope>NUCLEOTIDE SEQUENCE [LARGE SCALE GENOMIC DNA]</scope>
    <source>
        <strain evidence="4 5">DSM 27016</strain>
    </source>
</reference>
<keyword evidence="2" id="KW-0378">Hydrolase</keyword>
<evidence type="ECO:0000313" key="4">
    <source>
        <dbReference type="EMBL" id="RCX13199.1"/>
    </source>
</evidence>
<dbReference type="AlphaFoldDB" id="A0A369AV52"/>
<gene>
    <name evidence="4" type="ORF">DFR58_11816</name>
</gene>
<dbReference type="EMBL" id="QPJT01000018">
    <property type="protein sequence ID" value="RCX13199.1"/>
    <property type="molecule type" value="Genomic_DNA"/>
</dbReference>
<dbReference type="PRINTS" id="PR00834">
    <property type="entry name" value="PROTEASES2C"/>
</dbReference>
<dbReference type="InterPro" id="IPR036034">
    <property type="entry name" value="PDZ_sf"/>
</dbReference>
<evidence type="ECO:0000313" key="5">
    <source>
        <dbReference type="Proteomes" id="UP000253034"/>
    </source>
</evidence>
<dbReference type="SUPFAM" id="SSF50494">
    <property type="entry name" value="Trypsin-like serine proteases"/>
    <property type="match status" value="1"/>
</dbReference>
<protein>
    <submittedName>
        <fullName evidence="4">S1-C subfamily serine protease</fullName>
    </submittedName>
</protein>
<feature type="domain" description="PDZ" evidence="3">
    <location>
        <begin position="306"/>
        <end position="374"/>
    </location>
</feature>
<dbReference type="InterPro" id="IPR051201">
    <property type="entry name" value="Chloro_Bact_Ser_Proteases"/>
</dbReference>
<dbReference type="RefSeq" id="WP_114298620.1">
    <property type="nucleotide sequence ID" value="NZ_QPJT01000018.1"/>
</dbReference>
<dbReference type="Pfam" id="PF13365">
    <property type="entry name" value="Trypsin_2"/>
    <property type="match status" value="1"/>
</dbReference>
<name>A0A369AV52_9FIRM</name>
<evidence type="ECO:0000259" key="3">
    <source>
        <dbReference type="Pfam" id="PF13180"/>
    </source>
</evidence>
<keyword evidence="1 4" id="KW-0645">Protease</keyword>
<accession>A0A369AV52</accession>
<dbReference type="GO" id="GO:0004252">
    <property type="term" value="F:serine-type endopeptidase activity"/>
    <property type="evidence" value="ECO:0007669"/>
    <property type="project" value="InterPro"/>
</dbReference>